<keyword evidence="3" id="KW-1185">Reference proteome</keyword>
<dbReference type="Proteomes" id="UP001500305">
    <property type="component" value="Unassembled WGS sequence"/>
</dbReference>
<evidence type="ECO:0000313" key="2">
    <source>
        <dbReference type="EMBL" id="GAA2257919.1"/>
    </source>
</evidence>
<evidence type="ECO:0000256" key="1">
    <source>
        <dbReference type="SAM" id="Phobius"/>
    </source>
</evidence>
<evidence type="ECO:0000313" key="3">
    <source>
        <dbReference type="Proteomes" id="UP001500305"/>
    </source>
</evidence>
<keyword evidence="1" id="KW-0472">Membrane</keyword>
<dbReference type="EMBL" id="BAAATR010000022">
    <property type="protein sequence ID" value="GAA2257919.1"/>
    <property type="molecule type" value="Genomic_DNA"/>
</dbReference>
<keyword evidence="1" id="KW-1133">Transmembrane helix</keyword>
<accession>A0ABP5RGX4</accession>
<organism evidence="2 3">
    <name type="scientific">Kitasatospora cystarginea</name>
    <dbReference type="NCBI Taxonomy" id="58350"/>
    <lineage>
        <taxon>Bacteria</taxon>
        <taxon>Bacillati</taxon>
        <taxon>Actinomycetota</taxon>
        <taxon>Actinomycetes</taxon>
        <taxon>Kitasatosporales</taxon>
        <taxon>Streptomycetaceae</taxon>
        <taxon>Kitasatospora</taxon>
    </lineage>
</organism>
<sequence length="255" mass="27431">MSSPTDAGPGYGYGYPGPAAAYGPPSPPHFPPSAAALPAPVGRSSRRGLWWGVAGALAASAVWAAAVITVPTLVTIGGPLSPGGYRVVNDLCGAARLSRFTQLYPAQSGVPYHYSTRHSTLDDMYCSQYRKRADGDSEYSSLYLEAQLHKAVDPRPEFAAQRASLRQRRYRITPVHGLGQEAYVGYLDDPSSADHSWHYLTQVLYVRDGALTYYLSWSGSYQVGKSSPPDPETLRQALVMDSRDVLTAIGGAFGV</sequence>
<dbReference type="RefSeq" id="WP_344638478.1">
    <property type="nucleotide sequence ID" value="NZ_BAAATR010000022.1"/>
</dbReference>
<name>A0ABP5RGX4_9ACTN</name>
<proteinExistence type="predicted"/>
<reference evidence="3" key="1">
    <citation type="journal article" date="2019" name="Int. J. Syst. Evol. Microbiol.">
        <title>The Global Catalogue of Microorganisms (GCM) 10K type strain sequencing project: providing services to taxonomists for standard genome sequencing and annotation.</title>
        <authorList>
            <consortium name="The Broad Institute Genomics Platform"/>
            <consortium name="The Broad Institute Genome Sequencing Center for Infectious Disease"/>
            <person name="Wu L."/>
            <person name="Ma J."/>
        </authorList>
    </citation>
    <scope>NUCLEOTIDE SEQUENCE [LARGE SCALE GENOMIC DNA]</scope>
    <source>
        <strain evidence="3">JCM 7356</strain>
    </source>
</reference>
<protein>
    <submittedName>
        <fullName evidence="2">Uncharacterized protein</fullName>
    </submittedName>
</protein>
<gene>
    <name evidence="2" type="ORF">GCM10010430_47180</name>
</gene>
<keyword evidence="1" id="KW-0812">Transmembrane</keyword>
<feature type="transmembrane region" description="Helical" evidence="1">
    <location>
        <begin position="49"/>
        <end position="76"/>
    </location>
</feature>
<comment type="caution">
    <text evidence="2">The sequence shown here is derived from an EMBL/GenBank/DDBJ whole genome shotgun (WGS) entry which is preliminary data.</text>
</comment>